<keyword evidence="3" id="KW-1185">Reference proteome</keyword>
<sequence length="75" mass="7906">MSDRTRSLGRMSSSPERPGPAPTDADAANDAIRALVDGADEHWPAEEYERLLAEWAAAVGESAPVAAGASSRRRA</sequence>
<dbReference type="Proteomes" id="UP001050808">
    <property type="component" value="Unassembled WGS sequence"/>
</dbReference>
<feature type="region of interest" description="Disordered" evidence="1">
    <location>
        <begin position="1"/>
        <end position="29"/>
    </location>
</feature>
<proteinExistence type="predicted"/>
<comment type="caution">
    <text evidence="2">The sequence shown here is derived from an EMBL/GenBank/DDBJ whole genome shotgun (WGS) entry which is preliminary data.</text>
</comment>
<reference evidence="2" key="1">
    <citation type="submission" date="2024-05" db="EMBL/GenBank/DDBJ databases">
        <title>Whole genome shotgun sequence of Streptomyces violascens NBRC 12920.</title>
        <authorList>
            <person name="Komaki H."/>
            <person name="Tamura T."/>
        </authorList>
    </citation>
    <scope>NUCLEOTIDE SEQUENCE</scope>
    <source>
        <strain evidence="2">NBRC 12920</strain>
    </source>
</reference>
<protein>
    <submittedName>
        <fullName evidence="2">Uncharacterized protein</fullName>
    </submittedName>
</protein>
<evidence type="ECO:0000313" key="3">
    <source>
        <dbReference type="Proteomes" id="UP001050808"/>
    </source>
</evidence>
<dbReference type="EMBL" id="BNDY01000002">
    <property type="protein sequence ID" value="GHI36690.1"/>
    <property type="molecule type" value="Genomic_DNA"/>
</dbReference>
<evidence type="ECO:0000313" key="2">
    <source>
        <dbReference type="EMBL" id="GHI36690.1"/>
    </source>
</evidence>
<organism evidence="2 3">
    <name type="scientific">Streptomyces violascens</name>
    <dbReference type="NCBI Taxonomy" id="67381"/>
    <lineage>
        <taxon>Bacteria</taxon>
        <taxon>Bacillati</taxon>
        <taxon>Actinomycetota</taxon>
        <taxon>Actinomycetes</taxon>
        <taxon>Kitasatosporales</taxon>
        <taxon>Streptomycetaceae</taxon>
        <taxon>Streptomyces</taxon>
    </lineage>
</organism>
<name>A0ABQ3QHE2_9ACTN</name>
<accession>A0ABQ3QHE2</accession>
<evidence type="ECO:0000256" key="1">
    <source>
        <dbReference type="SAM" id="MobiDB-lite"/>
    </source>
</evidence>
<gene>
    <name evidence="2" type="ORF">Sviol_10980</name>
</gene>